<keyword evidence="2" id="KW-1185">Reference proteome</keyword>
<evidence type="ECO:0000313" key="2">
    <source>
        <dbReference type="Proteomes" id="UP001062846"/>
    </source>
</evidence>
<name>A0ACC0NRR5_RHOML</name>
<accession>A0ACC0NRR5</accession>
<organism evidence="1 2">
    <name type="scientific">Rhododendron molle</name>
    <name type="common">Chinese azalea</name>
    <name type="synonym">Azalea mollis</name>
    <dbReference type="NCBI Taxonomy" id="49168"/>
    <lineage>
        <taxon>Eukaryota</taxon>
        <taxon>Viridiplantae</taxon>
        <taxon>Streptophyta</taxon>
        <taxon>Embryophyta</taxon>
        <taxon>Tracheophyta</taxon>
        <taxon>Spermatophyta</taxon>
        <taxon>Magnoliopsida</taxon>
        <taxon>eudicotyledons</taxon>
        <taxon>Gunneridae</taxon>
        <taxon>Pentapetalae</taxon>
        <taxon>asterids</taxon>
        <taxon>Ericales</taxon>
        <taxon>Ericaceae</taxon>
        <taxon>Ericoideae</taxon>
        <taxon>Rhodoreae</taxon>
        <taxon>Rhododendron</taxon>
    </lineage>
</organism>
<reference evidence="1" key="1">
    <citation type="submission" date="2022-02" db="EMBL/GenBank/DDBJ databases">
        <title>Plant Genome Project.</title>
        <authorList>
            <person name="Zhang R.-G."/>
        </authorList>
    </citation>
    <scope>NUCLEOTIDE SEQUENCE</scope>
    <source>
        <strain evidence="1">AT1</strain>
    </source>
</reference>
<protein>
    <submittedName>
        <fullName evidence="1">Uncharacterized protein</fullName>
    </submittedName>
</protein>
<dbReference type="EMBL" id="CM046392">
    <property type="protein sequence ID" value="KAI8555489.1"/>
    <property type="molecule type" value="Genomic_DNA"/>
</dbReference>
<gene>
    <name evidence="1" type="ORF">RHMOL_Rhmol05G0176700</name>
</gene>
<sequence>MLISISSIIVADTCAFVGGKVAKYLPPLGSHYHQCYSTSKPTLELQIMTCRSWLVRTVQDCGNHCLPLGSLHLQAIRVNAGTVVGVYRRWQSRRAVTVMFAAVDPLASQFLPSQSNVVSLVTCSPLQYQG</sequence>
<evidence type="ECO:0000313" key="1">
    <source>
        <dbReference type="EMBL" id="KAI8555489.1"/>
    </source>
</evidence>
<comment type="caution">
    <text evidence="1">The sequence shown here is derived from an EMBL/GenBank/DDBJ whole genome shotgun (WGS) entry which is preliminary data.</text>
</comment>
<dbReference type="Proteomes" id="UP001062846">
    <property type="component" value="Chromosome 5"/>
</dbReference>
<proteinExistence type="predicted"/>